<evidence type="ECO:0000313" key="2">
    <source>
        <dbReference type="Proteomes" id="UP000005096"/>
    </source>
</evidence>
<proteinExistence type="predicted"/>
<evidence type="ECO:0000313" key="1">
    <source>
        <dbReference type="EMBL" id="EFQ23384.1"/>
    </source>
</evidence>
<dbReference type="InterPro" id="IPR052022">
    <property type="entry name" value="26kDa_periplasmic_antigen"/>
</dbReference>
<evidence type="ECO:0008006" key="3">
    <source>
        <dbReference type="Google" id="ProtNLM"/>
    </source>
</evidence>
<dbReference type="PIRSF" id="PIRSF029033">
    <property type="entry name" value="UCP029033"/>
    <property type="match status" value="1"/>
</dbReference>
<dbReference type="AlphaFoldDB" id="E3CWD2"/>
<dbReference type="InterPro" id="IPR016907">
    <property type="entry name" value="UCP029033"/>
</dbReference>
<dbReference type="OrthoDB" id="9806540at2"/>
<dbReference type="Gene3D" id="3.30.110.170">
    <property type="entry name" value="Protein of unknown function (DUF541), domain 1"/>
    <property type="match status" value="1"/>
</dbReference>
<dbReference type="InterPro" id="IPR007497">
    <property type="entry name" value="SIMPL/DUF541"/>
</dbReference>
<dbReference type="Proteomes" id="UP000005096">
    <property type="component" value="Chromosome"/>
</dbReference>
<protein>
    <recommendedName>
        <fullName evidence="3">SIMPL domain-containing protein</fullName>
    </recommendedName>
</protein>
<dbReference type="EMBL" id="CM001022">
    <property type="protein sequence ID" value="EFQ23384.1"/>
    <property type="molecule type" value="Genomic_DNA"/>
</dbReference>
<organism evidence="1 2">
    <name type="scientific">Aminomonas paucivorans DSM 12260</name>
    <dbReference type="NCBI Taxonomy" id="584708"/>
    <lineage>
        <taxon>Bacteria</taxon>
        <taxon>Thermotogati</taxon>
        <taxon>Synergistota</taxon>
        <taxon>Synergistia</taxon>
        <taxon>Synergistales</taxon>
        <taxon>Synergistaceae</taxon>
        <taxon>Aminomonas</taxon>
    </lineage>
</organism>
<reference evidence="1 2" key="1">
    <citation type="journal article" date="2010" name="Stand. Genomic Sci.">
        <title>Non-contiguous finished genome sequence of Aminomonas paucivorans type strain (GLU-3).</title>
        <authorList>
            <person name="Pitluck S."/>
            <person name="Yasawong M."/>
            <person name="Held B."/>
            <person name="Lapidus A."/>
            <person name="Nolan M."/>
            <person name="Copeland A."/>
            <person name="Lucas S."/>
            <person name="Del Rio T.G."/>
            <person name="Tice H."/>
            <person name="Cheng J.F."/>
            <person name="Chertkov O."/>
            <person name="Goodwin L."/>
            <person name="Tapia R."/>
            <person name="Han C."/>
            <person name="Liolios K."/>
            <person name="Ivanova N."/>
            <person name="Mavromatis K."/>
            <person name="Ovchinnikova G."/>
            <person name="Pati A."/>
            <person name="Chen A."/>
            <person name="Palaniappan K."/>
            <person name="Land M."/>
            <person name="Hauser L."/>
            <person name="Chang Y.J."/>
            <person name="Jeffries C.D."/>
            <person name="Pukall R."/>
            <person name="Spring S."/>
            <person name="Rohde M."/>
            <person name="Sikorski J."/>
            <person name="Goker M."/>
            <person name="Woyke T."/>
            <person name="Bristow J."/>
            <person name="Eisen J.A."/>
            <person name="Markowitz V."/>
            <person name="Hugenholtz P."/>
            <person name="Kyrpides N.C."/>
            <person name="Klenk H.P."/>
        </authorList>
    </citation>
    <scope>NUCLEOTIDE SEQUENCE [LARGE SCALE GENOMIC DNA]</scope>
    <source>
        <strain evidence="1 2">DSM 12260</strain>
    </source>
</reference>
<dbReference type="PaxDb" id="584708-Apau_0957"/>
<dbReference type="PANTHER" id="PTHR34387">
    <property type="entry name" value="SLR1258 PROTEIN"/>
    <property type="match status" value="1"/>
</dbReference>
<keyword evidence="2" id="KW-1185">Reference proteome</keyword>
<dbReference type="HOGENOM" id="CLU_077423_1_0_0"/>
<accession>E3CWD2</accession>
<dbReference type="RefSeq" id="WP_006300560.1">
    <property type="nucleotide sequence ID" value="NZ_CM001022.1"/>
</dbReference>
<sequence>MQNRTVVAAGVLGALLALGVVAGSFLMGGALVRFKMADRNVVVRGFAERNVEADLAIWPIVFQNTANDLTELQRLVDLHDAQIRGFLKAQGFEDGEISSMPPQITDRKTQPGMDPGVKLDERYMAQTAITLRSSKMGEVKVAMRKSGELVRKGIVLAQDYSLVPEFLFTKLDEIKPEMVAEATRSARAAAEQFAKDSGSRVGGIQRAEQGYFSIEDRDKGSPDHKKVRVVTTISYSLENH</sequence>
<dbReference type="Gene3D" id="3.30.70.2970">
    <property type="entry name" value="Protein of unknown function (DUF541), domain 2"/>
    <property type="match status" value="1"/>
</dbReference>
<dbReference type="GO" id="GO:0006974">
    <property type="term" value="P:DNA damage response"/>
    <property type="evidence" value="ECO:0007669"/>
    <property type="project" value="TreeGrafter"/>
</dbReference>
<dbReference type="Pfam" id="PF04402">
    <property type="entry name" value="SIMPL"/>
    <property type="match status" value="1"/>
</dbReference>
<dbReference type="eggNOG" id="COG2859">
    <property type="taxonomic scope" value="Bacteria"/>
</dbReference>
<dbReference type="STRING" id="584708.Apau_0957"/>
<dbReference type="PANTHER" id="PTHR34387:SF2">
    <property type="entry name" value="SLR1258 PROTEIN"/>
    <property type="match status" value="1"/>
</dbReference>
<name>E3CWD2_9BACT</name>
<gene>
    <name evidence="1" type="ORF">Apau_0957</name>
</gene>